<dbReference type="Pfam" id="PF11706">
    <property type="entry name" value="zf-CGNR"/>
    <property type="match status" value="1"/>
</dbReference>
<organism evidence="2 3">
    <name type="scientific">Nitratireductor aquibiodomus</name>
    <dbReference type="NCBI Taxonomy" id="204799"/>
    <lineage>
        <taxon>Bacteria</taxon>
        <taxon>Pseudomonadati</taxon>
        <taxon>Pseudomonadota</taxon>
        <taxon>Alphaproteobacteria</taxon>
        <taxon>Hyphomicrobiales</taxon>
        <taxon>Phyllobacteriaceae</taxon>
        <taxon>Nitratireductor</taxon>
    </lineage>
</organism>
<keyword evidence="3" id="KW-1185">Reference proteome</keyword>
<dbReference type="InterPro" id="IPR010852">
    <property type="entry name" value="ABATE"/>
</dbReference>
<dbReference type="EMBL" id="FNSL01000001">
    <property type="protein sequence ID" value="SEB61944.1"/>
    <property type="molecule type" value="Genomic_DNA"/>
</dbReference>
<sequence>MHDARTVAWPVPFFFGGRACLDFVNTVNSRSRPVTKDYLSDYAALLGWSVQVDLFDAPSLERLRTLAEADGRGAEAAHVRAIRFRETLFALFRSVIEGCDPPEGGLAELSRLSGKARQQQRLAREPAGFVWNWDESRLDLDAPLHAVALCAEAMLTGDDLGRLKACPGPDGCGWLFFDETKNASRRWCSMDHCGGTAKARRHAARIREKRA</sequence>
<dbReference type="Proteomes" id="UP000199064">
    <property type="component" value="Unassembled WGS sequence"/>
</dbReference>
<dbReference type="InterPro" id="IPR023286">
    <property type="entry name" value="ABATE_dom_sf"/>
</dbReference>
<dbReference type="Gene3D" id="1.10.3300.10">
    <property type="entry name" value="Jann2411-like domain"/>
    <property type="match status" value="1"/>
</dbReference>
<dbReference type="InterPro" id="IPR021005">
    <property type="entry name" value="Znf_CGNR"/>
</dbReference>
<name>A0A1H4KTS9_9HYPH</name>
<dbReference type="Pfam" id="PF07336">
    <property type="entry name" value="ABATE"/>
    <property type="match status" value="1"/>
</dbReference>
<protein>
    <submittedName>
        <fullName evidence="2">Conserved protein containing a Zn-ribbon-like motif, possibly RNA-binding</fullName>
    </submittedName>
</protein>
<dbReference type="SUPFAM" id="SSF160904">
    <property type="entry name" value="Jann2411-like"/>
    <property type="match status" value="1"/>
</dbReference>
<gene>
    <name evidence="2" type="ORF">SAMN05216452_2469</name>
</gene>
<dbReference type="PANTHER" id="PTHR35525">
    <property type="entry name" value="BLL6575 PROTEIN"/>
    <property type="match status" value="1"/>
</dbReference>
<evidence type="ECO:0000259" key="1">
    <source>
        <dbReference type="Pfam" id="PF11706"/>
    </source>
</evidence>
<accession>A0A1H4KTS9</accession>
<evidence type="ECO:0000313" key="2">
    <source>
        <dbReference type="EMBL" id="SEB61944.1"/>
    </source>
</evidence>
<evidence type="ECO:0000313" key="3">
    <source>
        <dbReference type="Proteomes" id="UP000199064"/>
    </source>
</evidence>
<dbReference type="PANTHER" id="PTHR35525:SF3">
    <property type="entry name" value="BLL6575 PROTEIN"/>
    <property type="match status" value="1"/>
</dbReference>
<reference evidence="3" key="1">
    <citation type="submission" date="2016-10" db="EMBL/GenBank/DDBJ databases">
        <authorList>
            <person name="Varghese N."/>
            <person name="Submissions S."/>
        </authorList>
    </citation>
    <scope>NUCLEOTIDE SEQUENCE [LARGE SCALE GENOMIC DNA]</scope>
    <source>
        <strain evidence="3">ES.061</strain>
    </source>
</reference>
<proteinExistence type="predicted"/>
<dbReference type="RefSeq" id="WP_090328994.1">
    <property type="nucleotide sequence ID" value="NZ_FNSL01000001.1"/>
</dbReference>
<dbReference type="AlphaFoldDB" id="A0A1H4KTS9"/>
<feature type="domain" description="Zinc finger CGNR" evidence="1">
    <location>
        <begin position="162"/>
        <end position="205"/>
    </location>
</feature>